<accession>A0ABU5P354</accession>
<evidence type="ECO:0000313" key="2">
    <source>
        <dbReference type="EMBL" id="MEA1082402.1"/>
    </source>
</evidence>
<dbReference type="InterPro" id="IPR018642">
    <property type="entry name" value="DUF2066"/>
</dbReference>
<dbReference type="RefSeq" id="WP_322856821.1">
    <property type="nucleotide sequence ID" value="NZ_JAYDCJ010000003.1"/>
</dbReference>
<reference evidence="2 3" key="1">
    <citation type="submission" date="2023-12" db="EMBL/GenBank/DDBJ databases">
        <title>Marinobacter qingdaonensis sp. nov., isolated from the intertidal sediment of Qingdao, PR China.</title>
        <authorList>
            <person name="Li Y."/>
        </authorList>
    </citation>
    <scope>NUCLEOTIDE SEQUENCE [LARGE SCALE GENOMIC DNA]</scope>
    <source>
        <strain evidence="2 3">ASW11-75</strain>
    </source>
</reference>
<evidence type="ECO:0000256" key="1">
    <source>
        <dbReference type="SAM" id="MobiDB-lite"/>
    </source>
</evidence>
<feature type="compositionally biased region" description="Basic and acidic residues" evidence="1">
    <location>
        <begin position="356"/>
        <end position="365"/>
    </location>
</feature>
<dbReference type="Pfam" id="PF09839">
    <property type="entry name" value="DUF2066"/>
    <property type="match status" value="1"/>
</dbReference>
<sequence>MSVTGAKSAFRSGPVKWMALLGLLIASLWMPASAVTVSGLYSVEVPVAGSSPNELAVGYADGLARVFVRVSGSRDVLEREGVEPLLADAESLLLSYQYLRGESGDNRLRMAFGAVGVNRALASINAPVWGANRPLTLAWVAVEDRGTRTLITERSDDAGGVGQQVSAVWQRAFDQAARDRGLPMALPPARYAGDRELLSDLWGQFVNRLRGASDRIEHDVMALVRVNRSGGQWRAGWVFEGMAMDGGEESVTAQTPEALAQMVVNRWAERYANRYAVAAGEVGESPQVDIVLRGVSSLEDYGTISRVLEGLTPVVSVGASRVKGEQLTMRVAFSGELDQLKEYIALDPRFVELESKPVEQARTRPESGSSLESASEPAPEAGTDGAVATAAATPVENAPESAAESAADAGESAPADEESSMFSYQPVQVDEQEAEQAFESLYQVLYYRWQTAPAIGDDEGA</sequence>
<dbReference type="Proteomes" id="UP001305746">
    <property type="component" value="Unassembled WGS sequence"/>
</dbReference>
<keyword evidence="3" id="KW-1185">Reference proteome</keyword>
<organism evidence="2 3">
    <name type="scientific">Marinobacter qingdaonensis</name>
    <dbReference type="NCBI Taxonomy" id="3108486"/>
    <lineage>
        <taxon>Bacteria</taxon>
        <taxon>Pseudomonadati</taxon>
        <taxon>Pseudomonadota</taxon>
        <taxon>Gammaproteobacteria</taxon>
        <taxon>Pseudomonadales</taxon>
        <taxon>Marinobacteraceae</taxon>
        <taxon>Marinobacter</taxon>
    </lineage>
</organism>
<name>A0ABU5P354_9GAMM</name>
<dbReference type="EMBL" id="JAYDCJ010000003">
    <property type="protein sequence ID" value="MEA1082402.1"/>
    <property type="molecule type" value="Genomic_DNA"/>
</dbReference>
<feature type="compositionally biased region" description="Low complexity" evidence="1">
    <location>
        <begin position="366"/>
        <end position="413"/>
    </location>
</feature>
<proteinExistence type="predicted"/>
<feature type="region of interest" description="Disordered" evidence="1">
    <location>
        <begin position="356"/>
        <end position="428"/>
    </location>
</feature>
<gene>
    <name evidence="2" type="ORF">U5822_17170</name>
</gene>
<comment type="caution">
    <text evidence="2">The sequence shown here is derived from an EMBL/GenBank/DDBJ whole genome shotgun (WGS) entry which is preliminary data.</text>
</comment>
<protein>
    <submittedName>
        <fullName evidence="2">DUF2066 domain-containing protein</fullName>
    </submittedName>
</protein>
<evidence type="ECO:0000313" key="3">
    <source>
        <dbReference type="Proteomes" id="UP001305746"/>
    </source>
</evidence>